<organism evidence="2 3">
    <name type="scientific">Psychrobacillus soli</name>
    <dbReference type="NCBI Taxonomy" id="1543965"/>
    <lineage>
        <taxon>Bacteria</taxon>
        <taxon>Bacillati</taxon>
        <taxon>Bacillota</taxon>
        <taxon>Bacilli</taxon>
        <taxon>Bacillales</taxon>
        <taxon>Bacillaceae</taxon>
        <taxon>Psychrobacillus</taxon>
    </lineage>
</organism>
<keyword evidence="1" id="KW-0472">Membrane</keyword>
<keyword evidence="1" id="KW-1133">Transmembrane helix</keyword>
<dbReference type="Proteomes" id="UP000318937">
    <property type="component" value="Unassembled WGS sequence"/>
</dbReference>
<accession>A0A544TDT7</accession>
<evidence type="ECO:0000256" key="1">
    <source>
        <dbReference type="SAM" id="Phobius"/>
    </source>
</evidence>
<protein>
    <recommendedName>
        <fullName evidence="4">Branched-chain amino acid transporter AzlD</fullName>
    </recommendedName>
</protein>
<comment type="caution">
    <text evidence="2">The sequence shown here is derived from an EMBL/GenBank/DDBJ whole genome shotgun (WGS) entry which is preliminary data.</text>
</comment>
<reference evidence="2 3" key="1">
    <citation type="submission" date="2019-05" db="EMBL/GenBank/DDBJ databases">
        <title>Psychrobacillus vulpis sp. nov., a new species isolated from feces of a red fox that inhabits in The Tablas de Daimiel Natural Park, Albacete, Spain.</title>
        <authorList>
            <person name="Rodriguez M."/>
            <person name="Reina J.C."/>
            <person name="Bejar V."/>
            <person name="Llamas I."/>
        </authorList>
    </citation>
    <scope>NUCLEOTIDE SEQUENCE [LARGE SCALE GENOMIC DNA]</scope>
    <source>
        <strain evidence="2 3">NHI-2</strain>
    </source>
</reference>
<gene>
    <name evidence="2" type="ORF">FG383_08530</name>
</gene>
<dbReference type="OrthoDB" id="308265at2"/>
<name>A0A544TDT7_9BACI</name>
<proteinExistence type="predicted"/>
<dbReference type="EMBL" id="VDGG01000014">
    <property type="protein sequence ID" value="TQR15622.1"/>
    <property type="molecule type" value="Genomic_DNA"/>
</dbReference>
<keyword evidence="3" id="KW-1185">Reference proteome</keyword>
<dbReference type="AlphaFoldDB" id="A0A544TDT7"/>
<evidence type="ECO:0000313" key="2">
    <source>
        <dbReference type="EMBL" id="TQR15622.1"/>
    </source>
</evidence>
<sequence length="85" mass="9468">MLAAYNPLLTLLLKRRGYHPLSRLTDVGLLVIYCLKDVTLLTGSHGFPELIGVAVVTGLHLWKRNMLLSIAAGTIVYMLLVQFIF</sequence>
<dbReference type="InterPro" id="IPR008407">
    <property type="entry name" value="Brnchd-chn_aa_trnsp_AzlD"/>
</dbReference>
<evidence type="ECO:0008006" key="4">
    <source>
        <dbReference type="Google" id="ProtNLM"/>
    </source>
</evidence>
<keyword evidence="1" id="KW-0812">Transmembrane</keyword>
<dbReference type="Pfam" id="PF05437">
    <property type="entry name" value="AzlD"/>
    <property type="match status" value="1"/>
</dbReference>
<feature type="transmembrane region" description="Helical" evidence="1">
    <location>
        <begin position="66"/>
        <end position="84"/>
    </location>
</feature>
<evidence type="ECO:0000313" key="3">
    <source>
        <dbReference type="Proteomes" id="UP000318937"/>
    </source>
</evidence>